<name>A0A6C0FDA9_9ZZZZ</name>
<feature type="transmembrane region" description="Helical" evidence="1">
    <location>
        <begin position="12"/>
        <end position="28"/>
    </location>
</feature>
<keyword evidence="1" id="KW-1133">Transmembrane helix</keyword>
<dbReference type="AlphaFoldDB" id="A0A6C0FDA9"/>
<dbReference type="EMBL" id="MN738790">
    <property type="protein sequence ID" value="QHT37165.1"/>
    <property type="molecule type" value="Genomic_DNA"/>
</dbReference>
<evidence type="ECO:0000313" key="2">
    <source>
        <dbReference type="EMBL" id="QHT37165.1"/>
    </source>
</evidence>
<sequence>MNTSFLANINKTTVCTVLLTLIIIYKGYTYEDNLLILAGGIIMVLDIIKMNIEKSSKKRDKIDNEEWHEINV</sequence>
<protein>
    <submittedName>
        <fullName evidence="2">Uncharacterized protein</fullName>
    </submittedName>
</protein>
<proteinExistence type="predicted"/>
<feature type="transmembrane region" description="Helical" evidence="1">
    <location>
        <begin position="34"/>
        <end position="52"/>
    </location>
</feature>
<keyword evidence="1" id="KW-0472">Membrane</keyword>
<evidence type="ECO:0000256" key="1">
    <source>
        <dbReference type="SAM" id="Phobius"/>
    </source>
</evidence>
<reference evidence="2" key="1">
    <citation type="journal article" date="2020" name="Nature">
        <title>Giant virus diversity and host interactions through global metagenomics.</title>
        <authorList>
            <person name="Schulz F."/>
            <person name="Roux S."/>
            <person name="Paez-Espino D."/>
            <person name="Jungbluth S."/>
            <person name="Walsh D.A."/>
            <person name="Denef V.J."/>
            <person name="McMahon K.D."/>
            <person name="Konstantinidis K.T."/>
            <person name="Eloe-Fadrosh E.A."/>
            <person name="Kyrpides N.C."/>
            <person name="Woyke T."/>
        </authorList>
    </citation>
    <scope>NUCLEOTIDE SEQUENCE</scope>
    <source>
        <strain evidence="2">GVMAG-S-ERX555967-131</strain>
    </source>
</reference>
<keyword evidence="1" id="KW-0812">Transmembrane</keyword>
<organism evidence="2">
    <name type="scientific">viral metagenome</name>
    <dbReference type="NCBI Taxonomy" id="1070528"/>
    <lineage>
        <taxon>unclassified sequences</taxon>
        <taxon>metagenomes</taxon>
        <taxon>organismal metagenomes</taxon>
    </lineage>
</organism>
<accession>A0A6C0FDA9</accession>